<dbReference type="EMBL" id="BJOD01000033">
    <property type="protein sequence ID" value="GED27021.1"/>
    <property type="molecule type" value="Genomic_DNA"/>
</dbReference>
<evidence type="ECO:0000259" key="4">
    <source>
        <dbReference type="Pfam" id="PF03807"/>
    </source>
</evidence>
<feature type="binding site" evidence="3">
    <location>
        <begin position="6"/>
        <end position="11"/>
    </location>
    <ligand>
        <name>NADP(+)</name>
        <dbReference type="ChEBI" id="CHEBI:58349"/>
    </ligand>
</feature>
<accession>A0A3M8AJM8</accession>
<dbReference type="AlphaFoldDB" id="A0A3M8AJM8"/>
<evidence type="ECO:0000313" key="6">
    <source>
        <dbReference type="EMBL" id="GED27021.1"/>
    </source>
</evidence>
<dbReference type="InterPro" id="IPR029036">
    <property type="entry name" value="P5CR_dimer"/>
</dbReference>
<dbReference type="EC" id="1.5.1.2" evidence="2"/>
<comment type="catalytic activity">
    <reaction evidence="2">
        <text>L-proline + NADP(+) = (S)-1-pyrroline-5-carboxylate + NADPH + 2 H(+)</text>
        <dbReference type="Rhea" id="RHEA:14109"/>
        <dbReference type="ChEBI" id="CHEBI:15378"/>
        <dbReference type="ChEBI" id="CHEBI:17388"/>
        <dbReference type="ChEBI" id="CHEBI:57783"/>
        <dbReference type="ChEBI" id="CHEBI:58349"/>
        <dbReference type="ChEBI" id="CHEBI:60039"/>
        <dbReference type="EC" id="1.5.1.2"/>
    </reaction>
</comment>
<dbReference type="GO" id="GO:0004735">
    <property type="term" value="F:pyrroline-5-carboxylate reductase activity"/>
    <property type="evidence" value="ECO:0007669"/>
    <property type="project" value="UniProtKB-UniRule"/>
</dbReference>
<dbReference type="PANTHER" id="PTHR11645">
    <property type="entry name" value="PYRROLINE-5-CARBOXYLATE REDUCTASE"/>
    <property type="match status" value="1"/>
</dbReference>
<gene>
    <name evidence="2" type="primary">proC</name>
    <name evidence="6" type="synonym">proG</name>
    <name evidence="6" type="ORF">BAG01nite_31230</name>
    <name evidence="7" type="ORF">EB820_20015</name>
</gene>
<evidence type="ECO:0000256" key="3">
    <source>
        <dbReference type="PIRSR" id="PIRSR000193-1"/>
    </source>
</evidence>
<dbReference type="GO" id="GO:0005737">
    <property type="term" value="C:cytoplasm"/>
    <property type="evidence" value="ECO:0007669"/>
    <property type="project" value="UniProtKB-SubCell"/>
</dbReference>
<dbReference type="UniPathway" id="UPA00098">
    <property type="reaction ID" value="UER00361"/>
</dbReference>
<evidence type="ECO:0000259" key="5">
    <source>
        <dbReference type="Pfam" id="PF14748"/>
    </source>
</evidence>
<dbReference type="InterPro" id="IPR028939">
    <property type="entry name" value="P5C_Rdtase_cat_N"/>
</dbReference>
<dbReference type="Proteomes" id="UP000276178">
    <property type="component" value="Unassembled WGS sequence"/>
</dbReference>
<keyword evidence="2" id="KW-0963">Cytoplasm</keyword>
<dbReference type="InterPro" id="IPR000304">
    <property type="entry name" value="Pyrroline-COOH_reductase"/>
</dbReference>
<dbReference type="Pfam" id="PF14748">
    <property type="entry name" value="P5CR_dimer"/>
    <property type="match status" value="1"/>
</dbReference>
<comment type="subcellular location">
    <subcellularLocation>
        <location evidence="2">Cytoplasm</location>
    </subcellularLocation>
</comment>
<keyword evidence="2" id="KW-0560">Oxidoreductase</keyword>
<dbReference type="Gene3D" id="3.40.50.720">
    <property type="entry name" value="NAD(P)-binding Rossmann-like Domain"/>
    <property type="match status" value="1"/>
</dbReference>
<dbReference type="GO" id="GO:0055129">
    <property type="term" value="P:L-proline biosynthetic process"/>
    <property type="evidence" value="ECO:0007669"/>
    <property type="project" value="UniProtKB-UniRule"/>
</dbReference>
<evidence type="ECO:0000256" key="2">
    <source>
        <dbReference type="HAMAP-Rule" id="MF_01925"/>
    </source>
</evidence>
<dbReference type="OrthoDB" id="9805754at2"/>
<dbReference type="PROSITE" id="PS00521">
    <property type="entry name" value="P5CR"/>
    <property type="match status" value="1"/>
</dbReference>
<sequence>MRIGIIGLGSMGQMLVKSFCKSEAIQPENVLVFNRTQAKADKLQAEYGVTVAATAQALCEQAELIFLCTKPLDVLPVLRGLSVAADKHIVSVAAGVSIADVETVHAGPVSKVIPTVTSSELHGVSLLTNSGKVSAEQREHLLTLLSAIGTVQVVTDAEIETATILSSSAPGLIAGILDSFAQAAVRKTPELGIEAARSILVETMLGTALLLKNEQLGFDQLIERVATKGGITEEGLRVLDKTLPGGFDELFAMTSSKHAALKELVQKQVGEHSDEKE</sequence>
<dbReference type="InterPro" id="IPR036291">
    <property type="entry name" value="NAD(P)-bd_dom_sf"/>
</dbReference>
<dbReference type="RefSeq" id="WP_005827706.1">
    <property type="nucleotide sequence ID" value="NZ_BJOD01000033.1"/>
</dbReference>
<feature type="domain" description="Pyrroline-5-carboxylate reductase dimerisation" evidence="5">
    <location>
        <begin position="158"/>
        <end position="252"/>
    </location>
</feature>
<comment type="similarity">
    <text evidence="1 2">Belongs to the pyrroline-5-carboxylate reductase family.</text>
</comment>
<reference evidence="7 8" key="1">
    <citation type="submission" date="2018-10" db="EMBL/GenBank/DDBJ databases">
        <title>Phylogenomics of Brevibacillus.</title>
        <authorList>
            <person name="Dunlap C."/>
        </authorList>
    </citation>
    <scope>NUCLEOTIDE SEQUENCE [LARGE SCALE GENOMIC DNA]</scope>
    <source>
        <strain evidence="7 8">NRRL NRS 1219</strain>
    </source>
</reference>
<dbReference type="Gene3D" id="1.10.3730.10">
    <property type="entry name" value="ProC C-terminal domain-like"/>
    <property type="match status" value="1"/>
</dbReference>
<dbReference type="InterPro" id="IPR008927">
    <property type="entry name" value="6-PGluconate_DH-like_C_sf"/>
</dbReference>
<keyword evidence="2" id="KW-0028">Amino-acid biosynthesis</keyword>
<dbReference type="GeneID" id="82813270"/>
<dbReference type="SUPFAM" id="SSF51735">
    <property type="entry name" value="NAD(P)-binding Rossmann-fold domains"/>
    <property type="match status" value="1"/>
</dbReference>
<evidence type="ECO:0000313" key="7">
    <source>
        <dbReference type="EMBL" id="RNB51414.1"/>
    </source>
</evidence>
<comment type="catalytic activity">
    <reaction evidence="2">
        <text>L-proline + NAD(+) = (S)-1-pyrroline-5-carboxylate + NADH + 2 H(+)</text>
        <dbReference type="Rhea" id="RHEA:14105"/>
        <dbReference type="ChEBI" id="CHEBI:15378"/>
        <dbReference type="ChEBI" id="CHEBI:17388"/>
        <dbReference type="ChEBI" id="CHEBI:57540"/>
        <dbReference type="ChEBI" id="CHEBI:57945"/>
        <dbReference type="ChEBI" id="CHEBI:60039"/>
        <dbReference type="EC" id="1.5.1.2"/>
    </reaction>
</comment>
<keyword evidence="2 3" id="KW-0521">NADP</keyword>
<keyword evidence="9" id="KW-1185">Reference proteome</keyword>
<dbReference type="SUPFAM" id="SSF48179">
    <property type="entry name" value="6-phosphogluconate dehydrogenase C-terminal domain-like"/>
    <property type="match status" value="1"/>
</dbReference>
<dbReference type="PIRSF" id="PIRSF000193">
    <property type="entry name" value="Pyrrol-5-carb_rd"/>
    <property type="match status" value="1"/>
</dbReference>
<comment type="pathway">
    <text evidence="2">Amino-acid biosynthesis; L-proline biosynthesis; L-proline from L-glutamate 5-semialdehyde: step 1/1.</text>
</comment>
<comment type="caution">
    <text evidence="7">The sequence shown here is derived from an EMBL/GenBank/DDBJ whole genome shotgun (WGS) entry which is preliminary data.</text>
</comment>
<dbReference type="EMBL" id="RHHN01000064">
    <property type="protein sequence ID" value="RNB51414.1"/>
    <property type="molecule type" value="Genomic_DNA"/>
</dbReference>
<protein>
    <recommendedName>
        <fullName evidence="2">Pyrroline-5-carboxylate reductase</fullName>
        <shortName evidence="2">P5C reductase</shortName>
        <shortName evidence="2">P5CR</shortName>
        <ecNumber evidence="2">1.5.1.2</ecNumber>
    </recommendedName>
    <alternativeName>
        <fullName evidence="2">PCA reductase</fullName>
    </alternativeName>
</protein>
<dbReference type="InterPro" id="IPR053790">
    <property type="entry name" value="P5CR-like_CS"/>
</dbReference>
<keyword evidence="2" id="KW-0641">Proline biosynthesis</keyword>
<name>A0A3M8AJM8_9BACL</name>
<proteinExistence type="inferred from homology"/>
<dbReference type="Pfam" id="PF03807">
    <property type="entry name" value="F420_oxidored"/>
    <property type="match status" value="1"/>
</dbReference>
<reference evidence="6 9" key="2">
    <citation type="submission" date="2019-06" db="EMBL/GenBank/DDBJ databases">
        <title>Whole genome shotgun sequence of Brevibacillus agri NBRC 15538.</title>
        <authorList>
            <person name="Hosoyama A."/>
            <person name="Uohara A."/>
            <person name="Ohji S."/>
            <person name="Ichikawa N."/>
        </authorList>
    </citation>
    <scope>NUCLEOTIDE SEQUENCE [LARGE SCALE GENOMIC DNA]</scope>
    <source>
        <strain evidence="6 9">NBRC 15538</strain>
    </source>
</reference>
<feature type="domain" description="Pyrroline-5-carboxylate reductase catalytic N-terminal" evidence="4">
    <location>
        <begin position="2"/>
        <end position="95"/>
    </location>
</feature>
<dbReference type="PANTHER" id="PTHR11645:SF53">
    <property type="entry name" value="PYRROLINE-5-CARBOXYLATE REDUCTASE 3"/>
    <property type="match status" value="1"/>
</dbReference>
<dbReference type="Proteomes" id="UP000317180">
    <property type="component" value="Unassembled WGS sequence"/>
</dbReference>
<organism evidence="7 8">
    <name type="scientific">Brevibacillus agri</name>
    <dbReference type="NCBI Taxonomy" id="51101"/>
    <lineage>
        <taxon>Bacteria</taxon>
        <taxon>Bacillati</taxon>
        <taxon>Bacillota</taxon>
        <taxon>Bacilli</taxon>
        <taxon>Bacillales</taxon>
        <taxon>Paenibacillaceae</taxon>
        <taxon>Brevibacillus</taxon>
    </lineage>
</organism>
<comment type="function">
    <text evidence="2">Catalyzes the reduction of 1-pyrroline-5-carboxylate (PCA) to L-proline.</text>
</comment>
<evidence type="ECO:0000256" key="1">
    <source>
        <dbReference type="ARBA" id="ARBA00005525"/>
    </source>
</evidence>
<evidence type="ECO:0000313" key="9">
    <source>
        <dbReference type="Proteomes" id="UP000317180"/>
    </source>
</evidence>
<dbReference type="HAMAP" id="MF_01925">
    <property type="entry name" value="P5C_reductase"/>
    <property type="match status" value="1"/>
</dbReference>
<evidence type="ECO:0000313" key="8">
    <source>
        <dbReference type="Proteomes" id="UP000276178"/>
    </source>
</evidence>